<name>A0A0G4JVZ1_9GAMM</name>
<accession>A0A0G4JVZ1</accession>
<evidence type="ECO:0000313" key="1">
    <source>
        <dbReference type="EMBL" id="CPR16910.1"/>
    </source>
</evidence>
<reference evidence="2" key="1">
    <citation type="submission" date="2015-01" db="EMBL/GenBank/DDBJ databases">
        <authorList>
            <person name="Paterson Steve"/>
        </authorList>
    </citation>
    <scope>NUCLEOTIDE SEQUENCE [LARGE SCALE GENOMIC DNA]</scope>
    <source>
        <strain evidence="2">OBR1</strain>
    </source>
</reference>
<dbReference type="EMBL" id="CGIG01000001">
    <property type="protein sequence ID" value="CPR16910.1"/>
    <property type="molecule type" value="Genomic_DNA"/>
</dbReference>
<evidence type="ECO:0000313" key="2">
    <source>
        <dbReference type="Proteomes" id="UP000044377"/>
    </source>
</evidence>
<dbReference type="STRING" id="1109412.BN1221_02343"/>
<keyword evidence="2" id="KW-1185">Reference proteome</keyword>
<protein>
    <submittedName>
        <fullName evidence="1">Uncharacterized protein</fullName>
    </submittedName>
</protein>
<sequence>MIKPLITDKTPAECLTSWPKRVGDRRADNKNTDGIGNAVSKRRESRVNLTRCTRYNPPISII</sequence>
<dbReference type="Proteomes" id="UP000044377">
    <property type="component" value="Unassembled WGS sequence"/>
</dbReference>
<proteinExistence type="predicted"/>
<dbReference type="AlphaFoldDB" id="A0A0G4JVZ1"/>
<organism evidence="1 2">
    <name type="scientific">Brenneria goodwinii</name>
    <dbReference type="NCBI Taxonomy" id="1109412"/>
    <lineage>
        <taxon>Bacteria</taxon>
        <taxon>Pseudomonadati</taxon>
        <taxon>Pseudomonadota</taxon>
        <taxon>Gammaproteobacteria</taxon>
        <taxon>Enterobacterales</taxon>
        <taxon>Pectobacteriaceae</taxon>
        <taxon>Brenneria</taxon>
    </lineage>
</organism>
<gene>
    <name evidence="1" type="ORF">BN1221_02343</name>
</gene>